<dbReference type="AlphaFoldDB" id="A0A220UEQ2"/>
<sequence length="60" mass="6448">MSSLRQNVLHTVDNDVLDALRKMSSDYVRRAADGEIVGPSAAQAAQDAMALQDRGCRTDG</sequence>
<accession>A0A220UEQ2</accession>
<dbReference type="KEGG" id="brv:CFK39_10580"/>
<gene>
    <name evidence="1" type="ORF">CFK39_10580</name>
</gene>
<organism evidence="1 2">
    <name type="scientific">Brachybacterium avium</name>
    <dbReference type="NCBI Taxonomy" id="2017485"/>
    <lineage>
        <taxon>Bacteria</taxon>
        <taxon>Bacillati</taxon>
        <taxon>Actinomycetota</taxon>
        <taxon>Actinomycetes</taxon>
        <taxon>Micrococcales</taxon>
        <taxon>Dermabacteraceae</taxon>
        <taxon>Brachybacterium</taxon>
    </lineage>
</organism>
<proteinExistence type="predicted"/>
<evidence type="ECO:0000313" key="1">
    <source>
        <dbReference type="EMBL" id="ASK66183.1"/>
    </source>
</evidence>
<protein>
    <submittedName>
        <fullName evidence="1">Uncharacterized protein</fullName>
    </submittedName>
</protein>
<name>A0A220UEQ2_9MICO</name>
<dbReference type="Proteomes" id="UP000198398">
    <property type="component" value="Chromosome"/>
</dbReference>
<dbReference type="EMBL" id="CP022316">
    <property type="protein sequence ID" value="ASK66183.1"/>
    <property type="molecule type" value="Genomic_DNA"/>
</dbReference>
<reference evidence="2" key="1">
    <citation type="submission" date="2017-07" db="EMBL/GenBank/DDBJ databases">
        <title>Brachybacterium sp. VR2415.</title>
        <authorList>
            <person name="Tak E.J."/>
            <person name="Bae J.-W."/>
        </authorList>
    </citation>
    <scope>NUCLEOTIDE SEQUENCE [LARGE SCALE GENOMIC DNA]</scope>
    <source>
        <strain evidence="2">VR2415</strain>
    </source>
</reference>
<keyword evidence="2" id="KW-1185">Reference proteome</keyword>
<evidence type="ECO:0000313" key="2">
    <source>
        <dbReference type="Proteomes" id="UP000198398"/>
    </source>
</evidence>